<feature type="signal peptide" evidence="1">
    <location>
        <begin position="1"/>
        <end position="22"/>
    </location>
</feature>
<dbReference type="PANTHER" id="PTHR24299">
    <property type="entry name" value="CYTOCHROME P450 FAMILY 1"/>
    <property type="match status" value="1"/>
</dbReference>
<dbReference type="EMBL" id="JARBHA010000002">
    <property type="protein sequence ID" value="KAJ9706719.1"/>
    <property type="molecule type" value="Genomic_DNA"/>
</dbReference>
<dbReference type="InterPro" id="IPR001128">
    <property type="entry name" value="Cyt_P450"/>
</dbReference>
<dbReference type="GO" id="GO:0004497">
    <property type="term" value="F:monooxygenase activity"/>
    <property type="evidence" value="ECO:0007669"/>
    <property type="project" value="InterPro"/>
</dbReference>
<evidence type="ECO:0000256" key="1">
    <source>
        <dbReference type="SAM" id="SignalP"/>
    </source>
</evidence>
<gene>
    <name evidence="2" type="ORF">PVL29_001946</name>
</gene>
<dbReference type="Gene3D" id="1.10.630.10">
    <property type="entry name" value="Cytochrome P450"/>
    <property type="match status" value="1"/>
</dbReference>
<feature type="chain" id="PRO_5041218856" description="Cytochrome P450 76AD1-like protein" evidence="1">
    <location>
        <begin position="23"/>
        <end position="206"/>
    </location>
</feature>
<protein>
    <recommendedName>
        <fullName evidence="4">Cytochrome P450 76AD1-like protein</fullName>
    </recommendedName>
</protein>
<dbReference type="PANTHER" id="PTHR24299:SF59">
    <property type="entry name" value="CYTOCHROME P450 SUPERFAMILY PROTEIN"/>
    <property type="match status" value="1"/>
</dbReference>
<evidence type="ECO:0000313" key="2">
    <source>
        <dbReference type="EMBL" id="KAJ9706719.1"/>
    </source>
</evidence>
<name>A0AA39E4F9_VITRO</name>
<dbReference type="GO" id="GO:0020037">
    <property type="term" value="F:heme binding"/>
    <property type="evidence" value="ECO:0007669"/>
    <property type="project" value="InterPro"/>
</dbReference>
<evidence type="ECO:0008006" key="4">
    <source>
        <dbReference type="Google" id="ProtNLM"/>
    </source>
</evidence>
<keyword evidence="1" id="KW-0732">Signal</keyword>
<proteinExistence type="predicted"/>
<evidence type="ECO:0000313" key="3">
    <source>
        <dbReference type="Proteomes" id="UP001168098"/>
    </source>
</evidence>
<dbReference type="Pfam" id="PF00067">
    <property type="entry name" value="p450"/>
    <property type="match status" value="1"/>
</dbReference>
<accession>A0AA39E4F9</accession>
<dbReference type="GO" id="GO:0016705">
    <property type="term" value="F:oxidoreductase activity, acting on paired donors, with incorporation or reduction of molecular oxygen"/>
    <property type="evidence" value="ECO:0007669"/>
    <property type="project" value="InterPro"/>
</dbReference>
<keyword evidence="3" id="KW-1185">Reference proteome</keyword>
<dbReference type="GO" id="GO:0005506">
    <property type="term" value="F:iron ion binding"/>
    <property type="evidence" value="ECO:0007669"/>
    <property type="project" value="InterPro"/>
</dbReference>
<organism evidence="2 3">
    <name type="scientific">Vitis rotundifolia</name>
    <name type="common">Muscadine grape</name>
    <dbReference type="NCBI Taxonomy" id="103349"/>
    <lineage>
        <taxon>Eukaryota</taxon>
        <taxon>Viridiplantae</taxon>
        <taxon>Streptophyta</taxon>
        <taxon>Embryophyta</taxon>
        <taxon>Tracheophyta</taxon>
        <taxon>Spermatophyta</taxon>
        <taxon>Magnoliopsida</taxon>
        <taxon>eudicotyledons</taxon>
        <taxon>Gunneridae</taxon>
        <taxon>Pentapetalae</taxon>
        <taxon>rosids</taxon>
        <taxon>Vitales</taxon>
        <taxon>Vitaceae</taxon>
        <taxon>Viteae</taxon>
        <taxon>Vitis</taxon>
    </lineage>
</organism>
<dbReference type="AlphaFoldDB" id="A0AA39E4F9"/>
<reference evidence="2 3" key="1">
    <citation type="journal article" date="2023" name="BMC Biotechnol.">
        <title>Vitis rotundifolia cv Carlos genome sequencing.</title>
        <authorList>
            <person name="Huff M."/>
            <person name="Hulse-Kemp A."/>
            <person name="Scheffler B."/>
            <person name="Youngblood R."/>
            <person name="Simpson S."/>
            <person name="Babiker E."/>
            <person name="Staton M."/>
        </authorList>
    </citation>
    <scope>NUCLEOTIDE SEQUENCE [LARGE SCALE GENOMIC DNA]</scope>
    <source>
        <tissue evidence="2">Leaf</tissue>
    </source>
</reference>
<dbReference type="InterPro" id="IPR036396">
    <property type="entry name" value="Cyt_P450_sf"/>
</dbReference>
<dbReference type="SUPFAM" id="SSF48264">
    <property type="entry name" value="Cytochrome P450"/>
    <property type="match status" value="1"/>
</dbReference>
<sequence length="206" mass="22689">MDSLRCLLLCLLIAWTSIYIMGSARRSSKSSASKLPPGPAPLPIIGNLLKIGNKPHESLANLAKTHGPIMSLKLGCVYTIVISSPAMAKEVLQKHDLSFCNRSIPDAGRASNHNQHSIAWLPVSTWWRILRRICNSNIFTTQKLNSNQHIRTQKVHELLHSVEQSCQVGAAVNIGQEAFRTALNLLSNTIFSIDLVDPSSQTAKEF</sequence>
<dbReference type="Proteomes" id="UP001168098">
    <property type="component" value="Unassembled WGS sequence"/>
</dbReference>
<comment type="caution">
    <text evidence="2">The sequence shown here is derived from an EMBL/GenBank/DDBJ whole genome shotgun (WGS) entry which is preliminary data.</text>
</comment>